<dbReference type="KEGG" id="eic:NT01EI_2289"/>
<dbReference type="EMBL" id="CP001600">
    <property type="protein sequence ID" value="ACR69460.1"/>
    <property type="molecule type" value="Genomic_DNA"/>
</dbReference>
<organism evidence="1 2">
    <name type="scientific">Edwardsiella ictaluri (strain 93-146)</name>
    <dbReference type="NCBI Taxonomy" id="634503"/>
    <lineage>
        <taxon>Bacteria</taxon>
        <taxon>Pseudomonadati</taxon>
        <taxon>Pseudomonadota</taxon>
        <taxon>Gammaproteobacteria</taxon>
        <taxon>Enterobacterales</taxon>
        <taxon>Hafniaceae</taxon>
        <taxon>Edwardsiella</taxon>
    </lineage>
</organism>
<evidence type="ECO:0000313" key="1">
    <source>
        <dbReference type="EMBL" id="ACR69460.1"/>
    </source>
</evidence>
<dbReference type="Proteomes" id="UP000001485">
    <property type="component" value="Chromosome"/>
</dbReference>
<dbReference type="HOGENOM" id="CLU_3327325_0_0_6"/>
<evidence type="ECO:0000313" key="2">
    <source>
        <dbReference type="Proteomes" id="UP000001485"/>
    </source>
</evidence>
<dbReference type="AlphaFoldDB" id="C5BH29"/>
<gene>
    <name evidence="1" type="ordered locus">NT01EI_2289</name>
</gene>
<reference evidence="2" key="1">
    <citation type="submission" date="2009-03" db="EMBL/GenBank/DDBJ databases">
        <title>Complete genome sequence of Edwardsiella ictaluri 93-146.</title>
        <authorList>
            <person name="Williams M.L."/>
            <person name="Gillaspy A.F."/>
            <person name="Dyer D.W."/>
            <person name="Thune R.L."/>
            <person name="Waldbieser G.C."/>
            <person name="Schuster S.C."/>
            <person name="Gipson J."/>
            <person name="Zaitshik J."/>
            <person name="Landry C."/>
            <person name="Lawrence M.L."/>
        </authorList>
    </citation>
    <scope>NUCLEOTIDE SEQUENCE [LARGE SCALE GENOMIC DNA]</scope>
    <source>
        <strain evidence="2">93-146</strain>
    </source>
</reference>
<reference evidence="1 2" key="2">
    <citation type="journal article" date="2012" name="J. Bacteriol.">
        <title>Genome Sequence of Edwardsiella ictaluri 93-146, a Strain Associated with a Natural Channel Catfish Outbreak of Enteric Septicemia of Catfish.</title>
        <authorList>
            <person name="Williams M.L."/>
            <person name="Gillaspy A.F."/>
            <person name="Dyer D.W."/>
            <person name="Thune R.L."/>
            <person name="Waldbieser G.C."/>
            <person name="Schuster S.C."/>
            <person name="Gipson J."/>
            <person name="Zaitshik J."/>
            <person name="Landry C."/>
            <person name="Banes M.M."/>
            <person name="Lawrence M.L."/>
        </authorList>
    </citation>
    <scope>NUCLEOTIDE SEQUENCE [LARGE SCALE GENOMIC DNA]</scope>
    <source>
        <strain evidence="1 2">93-146</strain>
    </source>
</reference>
<protein>
    <submittedName>
        <fullName evidence="1">Uncharacterized protein</fullName>
    </submittedName>
</protein>
<proteinExistence type="predicted"/>
<sequence length="38" mass="4543">MLAALIGDRPFHTFNNQVRRFRPAHVTQQYMNQIMLIN</sequence>
<accession>C5BH29</accession>
<name>C5BH29_EDWI9</name>